<dbReference type="PROSITE" id="PS51257">
    <property type="entry name" value="PROKAR_LIPOPROTEIN"/>
    <property type="match status" value="1"/>
</dbReference>
<dbReference type="Pfam" id="PF14559">
    <property type="entry name" value="TPR_19"/>
    <property type="match status" value="1"/>
</dbReference>
<dbReference type="EMBL" id="UINC01011813">
    <property type="protein sequence ID" value="SVA51892.1"/>
    <property type="molecule type" value="Genomic_DNA"/>
</dbReference>
<dbReference type="InterPro" id="IPR011990">
    <property type="entry name" value="TPR-like_helical_dom_sf"/>
</dbReference>
<keyword evidence="2" id="KW-0812">Transmembrane</keyword>
<keyword evidence="2" id="KW-0472">Membrane</keyword>
<dbReference type="Gene3D" id="1.25.40.10">
    <property type="entry name" value="Tetratricopeptide repeat domain"/>
    <property type="match status" value="1"/>
</dbReference>
<reference evidence="3" key="1">
    <citation type="submission" date="2018-05" db="EMBL/GenBank/DDBJ databases">
        <authorList>
            <person name="Lanie J.A."/>
            <person name="Ng W.-L."/>
            <person name="Kazmierczak K.M."/>
            <person name="Andrzejewski T.M."/>
            <person name="Davidsen T.M."/>
            <person name="Wayne K.J."/>
            <person name="Tettelin H."/>
            <person name="Glass J.I."/>
            <person name="Rusch D."/>
            <person name="Podicherti R."/>
            <person name="Tsui H.-C.T."/>
            <person name="Winkler M.E."/>
        </authorList>
    </citation>
    <scope>NUCLEOTIDE SEQUENCE</scope>
</reference>
<protein>
    <submittedName>
        <fullName evidence="3">Uncharacterized protein</fullName>
    </submittedName>
</protein>
<keyword evidence="2" id="KW-1133">Transmembrane helix</keyword>
<name>A0A381WHH0_9ZZZZ</name>
<dbReference type="SUPFAM" id="SSF48452">
    <property type="entry name" value="TPR-like"/>
    <property type="match status" value="1"/>
</dbReference>
<dbReference type="AlphaFoldDB" id="A0A381WHH0"/>
<feature type="coiled-coil region" evidence="1">
    <location>
        <begin position="295"/>
        <end position="322"/>
    </location>
</feature>
<evidence type="ECO:0000256" key="1">
    <source>
        <dbReference type="SAM" id="Coils"/>
    </source>
</evidence>
<accession>A0A381WHH0</accession>
<proteinExistence type="predicted"/>
<keyword evidence="1" id="KW-0175">Coiled coil</keyword>
<organism evidence="3">
    <name type="scientific">marine metagenome</name>
    <dbReference type="NCBI Taxonomy" id="408172"/>
    <lineage>
        <taxon>unclassified sequences</taxon>
        <taxon>metagenomes</taxon>
        <taxon>ecological metagenomes</taxon>
    </lineage>
</organism>
<feature type="transmembrane region" description="Helical" evidence="2">
    <location>
        <begin position="7"/>
        <end position="28"/>
    </location>
</feature>
<sequence>MDTRWTRIVRLVIVVGLGTSLVGCNWYAMLQAKKTFKMANARYQAAEYELAAVQYEATIADVSAFEEAPELVVAYFYLGNSYDNLYRTTRRGERENDLLLTKAIANYRLAAEKIQDPRMRQLSMQYLVASFGPDKLNDPGQAQPILASMIELAPEETTNYFALSKLYEDSGMYDRAEETLASARDIRPNDAAVYLQLAAYYNRQGEFENTMVALDERARLEPNNPEAYYTISTYYWEKAFRDFNLTDEEKAQYVLDGLLAIDQALDIKDDYMEAMVYKNILLRMQANATTNQEEQDALIAEADELRSRAEAIQAERTEAAAS</sequence>
<evidence type="ECO:0000313" key="3">
    <source>
        <dbReference type="EMBL" id="SVA51892.1"/>
    </source>
</evidence>
<evidence type="ECO:0000256" key="2">
    <source>
        <dbReference type="SAM" id="Phobius"/>
    </source>
</evidence>
<gene>
    <name evidence="3" type="ORF">METZ01_LOCUS104746</name>
</gene>
<dbReference type="PROSITE" id="PS50005">
    <property type="entry name" value="TPR"/>
    <property type="match status" value="2"/>
</dbReference>
<dbReference type="InterPro" id="IPR019734">
    <property type="entry name" value="TPR_rpt"/>
</dbReference>